<keyword evidence="2" id="KW-0812">Transmembrane</keyword>
<evidence type="ECO:0000313" key="3">
    <source>
        <dbReference type="EMBL" id="MDQ0272074.1"/>
    </source>
</evidence>
<evidence type="ECO:0000256" key="2">
    <source>
        <dbReference type="SAM" id="Phobius"/>
    </source>
</evidence>
<gene>
    <name evidence="3" type="ORF">J2S17_003966</name>
</gene>
<name>A0ABU0AMH2_9BACI</name>
<dbReference type="Proteomes" id="UP001238088">
    <property type="component" value="Unassembled WGS sequence"/>
</dbReference>
<dbReference type="EMBL" id="JAUSUB010000019">
    <property type="protein sequence ID" value="MDQ0272074.1"/>
    <property type="molecule type" value="Genomic_DNA"/>
</dbReference>
<dbReference type="NCBIfam" id="TIGR02867">
    <property type="entry name" value="spore_II_P"/>
    <property type="match status" value="1"/>
</dbReference>
<dbReference type="InterPro" id="IPR010897">
    <property type="entry name" value="Spore_II_P"/>
</dbReference>
<feature type="transmembrane region" description="Helical" evidence="2">
    <location>
        <begin position="12"/>
        <end position="36"/>
    </location>
</feature>
<keyword evidence="2" id="KW-0472">Membrane</keyword>
<dbReference type="Pfam" id="PF07454">
    <property type="entry name" value="SpoIIP"/>
    <property type="match status" value="1"/>
</dbReference>
<dbReference type="PROSITE" id="PS51257">
    <property type="entry name" value="PROKAR_LIPOPROTEIN"/>
    <property type="match status" value="1"/>
</dbReference>
<keyword evidence="4" id="KW-1185">Reference proteome</keyword>
<reference evidence="3 4" key="1">
    <citation type="submission" date="2023-07" db="EMBL/GenBank/DDBJ databases">
        <title>Genomic Encyclopedia of Type Strains, Phase IV (KMG-IV): sequencing the most valuable type-strain genomes for metagenomic binning, comparative biology and taxonomic classification.</title>
        <authorList>
            <person name="Goeker M."/>
        </authorList>
    </citation>
    <scope>NUCLEOTIDE SEQUENCE [LARGE SCALE GENOMIC DNA]</scope>
    <source>
        <strain evidence="3 4">DSM 23494</strain>
    </source>
</reference>
<evidence type="ECO:0000256" key="1">
    <source>
        <dbReference type="SAM" id="MobiDB-lite"/>
    </source>
</evidence>
<proteinExistence type="predicted"/>
<organism evidence="3 4">
    <name type="scientific">Cytobacillus purgationiresistens</name>
    <dbReference type="NCBI Taxonomy" id="863449"/>
    <lineage>
        <taxon>Bacteria</taxon>
        <taxon>Bacillati</taxon>
        <taxon>Bacillota</taxon>
        <taxon>Bacilli</taxon>
        <taxon>Bacillales</taxon>
        <taxon>Bacillaceae</taxon>
        <taxon>Cytobacillus</taxon>
    </lineage>
</organism>
<protein>
    <submittedName>
        <fullName evidence="3">Stage II sporulation protein P</fullName>
    </submittedName>
</protein>
<evidence type="ECO:0000313" key="4">
    <source>
        <dbReference type="Proteomes" id="UP001238088"/>
    </source>
</evidence>
<sequence>MQKSQGYQLFLFINATVVFFTLACIIVASGITLFTVKMSSDIASSVINEPQSSSIYLHLLKSANQSFVDEKEIKQVSVSDMAFKFATSITPEDPRTFLGRELPSFSFFDTKIHIAGQGTDYTTLPIESSPPMEELLKDRETVQSESEEKEQTDNNNGSPVKPPDKKNVYIYHTHSWESYLPFIKNGTVPDDAVSNNEKVNVISVGNKLLQNLNSKGIGVEHNKTNMTAALHQDGLNANHSYPFVRDLVTEAMSANNDLDYLIDIHRDALRKDKTFIKINGKEYARVFFVVGSESKNFEKNLKLAEDLHNMLEEKYPGLSRGIGKKDYSKGNGIYNQDLSDRAILLEAGGVDNNRKELDNTMEAFSEVFSDYYWKQKDAQAE</sequence>
<comment type="caution">
    <text evidence="3">The sequence shown here is derived from an EMBL/GenBank/DDBJ whole genome shotgun (WGS) entry which is preliminary data.</text>
</comment>
<dbReference type="RefSeq" id="WP_307477388.1">
    <property type="nucleotide sequence ID" value="NZ_JAUSUB010000019.1"/>
</dbReference>
<accession>A0ABU0AMH2</accession>
<feature type="region of interest" description="Disordered" evidence="1">
    <location>
        <begin position="137"/>
        <end position="165"/>
    </location>
</feature>
<dbReference type="SUPFAM" id="SSF53187">
    <property type="entry name" value="Zn-dependent exopeptidases"/>
    <property type="match status" value="1"/>
</dbReference>
<keyword evidence="2" id="KW-1133">Transmembrane helix</keyword>